<dbReference type="SMART" id="SM00187">
    <property type="entry name" value="INB"/>
    <property type="match status" value="1"/>
</dbReference>
<evidence type="ECO:0000313" key="17">
    <source>
        <dbReference type="Proteomes" id="UP001318040"/>
    </source>
</evidence>
<dbReference type="CDD" id="cd00063">
    <property type="entry name" value="FN3"/>
    <property type="match status" value="4"/>
</dbReference>
<dbReference type="SMART" id="SM01242">
    <property type="entry name" value="Integrin_B_tail"/>
    <property type="match status" value="1"/>
</dbReference>
<dbReference type="GO" id="GO:0008305">
    <property type="term" value="C:integrin complex"/>
    <property type="evidence" value="ECO:0007669"/>
    <property type="project" value="TreeGrafter"/>
</dbReference>
<evidence type="ECO:0000259" key="16">
    <source>
        <dbReference type="PROSITE" id="PS50853"/>
    </source>
</evidence>
<organism evidence="17 18">
    <name type="scientific">Petromyzon marinus</name>
    <name type="common">Sea lamprey</name>
    <dbReference type="NCBI Taxonomy" id="7757"/>
    <lineage>
        <taxon>Eukaryota</taxon>
        <taxon>Metazoa</taxon>
        <taxon>Chordata</taxon>
        <taxon>Craniata</taxon>
        <taxon>Vertebrata</taxon>
        <taxon>Cyclostomata</taxon>
        <taxon>Hyperoartia</taxon>
        <taxon>Petromyzontiformes</taxon>
        <taxon>Petromyzontidae</taxon>
        <taxon>Petromyzon</taxon>
    </lineage>
</organism>
<keyword evidence="8" id="KW-0106">Calcium</keyword>
<dbReference type="InterPro" id="IPR057243">
    <property type="entry name" value="Integrin_I-EGF_CS"/>
</dbReference>
<gene>
    <name evidence="18" type="primary">ITGB4</name>
</gene>
<evidence type="ECO:0000256" key="13">
    <source>
        <dbReference type="ARBA" id="ARBA00023180"/>
    </source>
</evidence>
<dbReference type="SUPFAM" id="SSF69687">
    <property type="entry name" value="Integrin beta tail domain"/>
    <property type="match status" value="1"/>
</dbReference>
<feature type="region of interest" description="Disordered" evidence="15">
    <location>
        <begin position="1523"/>
        <end position="1555"/>
    </location>
</feature>
<dbReference type="SUPFAM" id="SSF57196">
    <property type="entry name" value="EGF/Laminin"/>
    <property type="match status" value="2"/>
</dbReference>
<feature type="domain" description="Fibronectin type-III" evidence="16">
    <location>
        <begin position="1292"/>
        <end position="1382"/>
    </location>
</feature>
<feature type="domain" description="Fibronectin type-III" evidence="16">
    <location>
        <begin position="1386"/>
        <end position="1488"/>
    </location>
</feature>
<dbReference type="SMART" id="SM00060">
    <property type="entry name" value="FN3"/>
    <property type="match status" value="4"/>
</dbReference>
<dbReference type="GeneID" id="116949619"/>
<dbReference type="FunFam" id="2.10.25.10:FF:000036">
    <property type="entry name" value="Integrin beta"/>
    <property type="match status" value="1"/>
</dbReference>
<dbReference type="Pfam" id="PF00362">
    <property type="entry name" value="Integrin_beta"/>
    <property type="match status" value="1"/>
</dbReference>
<evidence type="ECO:0000256" key="5">
    <source>
        <dbReference type="ARBA" id="ARBA00022692"/>
    </source>
</evidence>
<dbReference type="InterPro" id="IPR038081">
    <property type="entry name" value="CalX-like_sf"/>
</dbReference>
<sequence length="1994" mass="218907">MLSPVITLARRGMIVNGRSRGAAPGGEWAPRGGRSPRRMNDPGWRGDREGMGAAWLLVLLAAFGLSQGQTQGINQCLSNNPLTCRECLKIGPKCSYCFEEGFTEKRCDLLENLQAKRCGQITMVRTSSEVVKSLSTSDMMSSRYAQVSPQSMNIKMRPGDSLKFDMQVIEPLKTPVDLYFLMDDSNSMNDDLDNLKKLGKQLAGVVQELSEDFHIGFGKFVDKVVAPQTDMRPEKLKQPWEDSDPPFSFKNVIPLTADVQHFQDKLQGERISGNRDAPEGGFDAMLQVAVCTKEIGWRNRTTHLLVFSTESAFHYEADGANVLAGILKRNDEQCHLTPDGDYTEGEAQDYPSVPTLVRLLGKNNIIPIFAVTQHAIEWYTSLAKFFPDSTYGELQEDSSNIIQLLQSSFKALRSKLQLQAEGLPRYLKAEFLQVAADGTEKDASVVNATPGQIVNYRVKLMADERYNDRSLCDMTPRERSNINFTLKPARFYDGLNINAEILCDCPCEATPVSNPMCSGNGRLTCGHCYCNDGWLGSNCNCSKLGTSQLVNAASCTRPGDSEPCSKRGDCVCGSCFCWPRPNPLEKYYGQYCECDNFQCPRANGIICNGRGDCSCGKCECSPGWTGEACQCPLGVETCRDGRGGICNGRGTCRCGVCECDKQQFSGSTCEVCLKCLGLCEDTRSCVQCQAWGTGEKKGDECGRCSPQTVMVDELKGANSVLEVCKFKDEEDGCVYHYTVENSPDDRSEYRIETLKKKECPAAGFLWLIPLIMLLIPLLGLLAFLCWKCCVGGFACCKGYQKVPIGAWTKGRTVGWTEDQYLFHQNALTADYVDTPLARAGPLGGPDIVKWKVTDNVHKPAATIPPLSMQETVYHGITLRLARLMNDNLAQPGTPENKTLIKEVEQNLNTVYGNVIGTQTVRNTVLRLQPNAGKRDRNVVVDTVLPAPRSALREIMETTEKQVNLGAFSKVPVVPGFYTVATDRDAHGEVEYQEGVDTQDVRVPLFVKEEDDMEKKLLVEATSVPEGLARITRRNVHITIIKDMAKSIVSFVQPAYTIRNAVSKVVVPVDRNILEESPAQIKYQTHDLSAIARQDYEPTEGVLKFTPTEKDKEISIPILPARSSPSQLYAQPRQFEVELFDPKLGARIGRYKRSIITLLDDRDPGLLEFSKTSQVHKQGQAEIHVPVVRTRGHDGDVRVKWKTLPSLPSRPSAYQNMSGELAMPDGEIQKSITIPYRQPVDPTRDDNFQVVMYEPSGGVALGQRKETVVTVSAHGQEVIVPESMQKSHMDMSGPENVQAEALNGKTIQINWTPPPGATVNGYKVRYWIDGEDEGDGQLVETKTTEVQLTSLYAYCDYLMCVYAITPRGLGPASEVVTCRTLEEVPGEPGRLAFTIVSATTLQLSWGEPPETNGLITGYEASYTPISEDGRSIGQTKRVEVQGNKRRVMLIENLRPMVPYRYLVRARNSAGWGPPRESTLNIANQSTRPLSIPIIPDVPIVDAQGPDDYAGFYMYGAMEGGGKALPSTSDDSYSYSTLPSKQGQRGGSSMTTSTTIHQSHHHQTMLGTLELPGMSGGSQHMHTLTRSTHGGSSTLGDAYGWDYSAGAWSQRGASSYDELDARELGSVVMETSASQVSTVLHESAVSYHSLQQTSHGAGVSMAGSRNRTQSEEAQEVLHQLDLALQPSPRSPAILGTPGIPEAPGRLVFSATGPTSLRVNWQKPQSDTQVMGYRVTYQPLSGGSPRNVEIADPNQVTVTVDQLLPNEAYLFKVMACSDKGWGPEREGVITIESQVNPASPHIPIPGSPFTLSTPNAPGPLVFTALTPSSLQLKWEKPMKPQGPIQGYVVSCEPVHPIAGSVGEPRIFTIDDQDETSLVVNDLLENVPYKFKVKTKTSQGYGPEREGIITIESQNGFQQDFSGGMDVMMHPSSSQQFVSQSSSMQSEVFDFPGEMMPGLMGVTQMVGQTGIITKKVTTVTKTTKMDSGTVSKQGDMRF</sequence>
<evidence type="ECO:0000256" key="15">
    <source>
        <dbReference type="SAM" id="MobiDB-lite"/>
    </source>
</evidence>
<reference evidence="18" key="1">
    <citation type="submission" date="2025-08" db="UniProtKB">
        <authorList>
            <consortium name="RefSeq"/>
        </authorList>
    </citation>
    <scope>IDENTIFICATION</scope>
    <source>
        <tissue evidence="18">Sperm</tissue>
    </source>
</reference>
<comment type="similarity">
    <text evidence="2 14">Belongs to the integrin beta chain family.</text>
</comment>
<dbReference type="SUPFAM" id="SSF53300">
    <property type="entry name" value="vWA-like"/>
    <property type="match status" value="1"/>
</dbReference>
<evidence type="ECO:0000256" key="6">
    <source>
        <dbReference type="ARBA" id="ARBA00022729"/>
    </source>
</evidence>
<evidence type="ECO:0000256" key="14">
    <source>
        <dbReference type="RuleBase" id="RU000633"/>
    </source>
</evidence>
<dbReference type="Pfam" id="PF07965">
    <property type="entry name" value="Integrin_B_tail"/>
    <property type="match status" value="1"/>
</dbReference>
<evidence type="ECO:0000256" key="3">
    <source>
        <dbReference type="ARBA" id="ARBA00022475"/>
    </source>
</evidence>
<dbReference type="InterPro" id="IPR003961">
    <property type="entry name" value="FN3_dom"/>
</dbReference>
<feature type="domain" description="Fibronectin type-III" evidence="16">
    <location>
        <begin position="1813"/>
        <end position="1912"/>
    </location>
</feature>
<evidence type="ECO:0000256" key="7">
    <source>
        <dbReference type="ARBA" id="ARBA00022737"/>
    </source>
</evidence>
<feature type="domain" description="Fibronectin type-III" evidence="16">
    <location>
        <begin position="1700"/>
        <end position="1795"/>
    </location>
</feature>
<keyword evidence="6" id="KW-0732">Signal</keyword>
<dbReference type="SMART" id="SM00237">
    <property type="entry name" value="Calx_beta"/>
    <property type="match status" value="2"/>
</dbReference>
<dbReference type="GO" id="GO:0009986">
    <property type="term" value="C:cell surface"/>
    <property type="evidence" value="ECO:0007669"/>
    <property type="project" value="TreeGrafter"/>
</dbReference>
<keyword evidence="14" id="KW-0130">Cell adhesion</keyword>
<dbReference type="PANTHER" id="PTHR10082">
    <property type="entry name" value="INTEGRIN BETA SUBUNIT"/>
    <property type="match status" value="1"/>
</dbReference>
<dbReference type="GO" id="GO:0033627">
    <property type="term" value="P:cell adhesion mediated by integrin"/>
    <property type="evidence" value="ECO:0007669"/>
    <property type="project" value="TreeGrafter"/>
</dbReference>
<dbReference type="Pfam" id="PF00041">
    <property type="entry name" value="fn3"/>
    <property type="match status" value="4"/>
</dbReference>
<evidence type="ECO:0000256" key="4">
    <source>
        <dbReference type="ARBA" id="ARBA00022536"/>
    </source>
</evidence>
<dbReference type="GO" id="GO:0005178">
    <property type="term" value="F:integrin binding"/>
    <property type="evidence" value="ECO:0007669"/>
    <property type="project" value="TreeGrafter"/>
</dbReference>
<dbReference type="PROSITE" id="PS00243">
    <property type="entry name" value="I_EGF_1"/>
    <property type="match status" value="2"/>
</dbReference>
<evidence type="ECO:0000256" key="1">
    <source>
        <dbReference type="ARBA" id="ARBA00004251"/>
    </source>
</evidence>
<dbReference type="GO" id="GO:0016477">
    <property type="term" value="P:cell migration"/>
    <property type="evidence" value="ECO:0007669"/>
    <property type="project" value="TreeGrafter"/>
</dbReference>
<dbReference type="GO" id="GO:0005925">
    <property type="term" value="C:focal adhesion"/>
    <property type="evidence" value="ECO:0007669"/>
    <property type="project" value="TreeGrafter"/>
</dbReference>
<protein>
    <recommendedName>
        <fullName evidence="14">Integrin beta</fullName>
    </recommendedName>
</protein>
<keyword evidence="7" id="KW-0677">Repeat</keyword>
<dbReference type="GO" id="GO:0098609">
    <property type="term" value="P:cell-cell adhesion"/>
    <property type="evidence" value="ECO:0007669"/>
    <property type="project" value="TreeGrafter"/>
</dbReference>
<feature type="compositionally biased region" description="Low complexity" evidence="15">
    <location>
        <begin position="1546"/>
        <end position="1555"/>
    </location>
</feature>
<dbReference type="CTD" id="3691"/>
<dbReference type="InterPro" id="IPR015812">
    <property type="entry name" value="Integrin_bsu"/>
</dbReference>
<evidence type="ECO:0000256" key="9">
    <source>
        <dbReference type="ARBA" id="ARBA00022989"/>
    </source>
</evidence>
<feature type="region of interest" description="Disordered" evidence="15">
    <location>
        <begin position="19"/>
        <end position="44"/>
    </location>
</feature>
<dbReference type="Pfam" id="PF23105">
    <property type="entry name" value="EGF_integrin"/>
    <property type="match status" value="1"/>
</dbReference>
<dbReference type="Pfam" id="PF17205">
    <property type="entry name" value="PSI_integrin"/>
    <property type="match status" value="1"/>
</dbReference>
<dbReference type="InterPro" id="IPR036349">
    <property type="entry name" value="Integrin_bsu_tail_dom_sf"/>
</dbReference>
<keyword evidence="17" id="KW-1185">Reference proteome</keyword>
<proteinExistence type="inferred from homology"/>
<dbReference type="PROSITE" id="PS52047">
    <property type="entry name" value="I_EGF_2"/>
    <property type="match status" value="2"/>
</dbReference>
<dbReference type="PROSITE" id="PS50853">
    <property type="entry name" value="FN3"/>
    <property type="match status" value="4"/>
</dbReference>
<keyword evidence="4" id="KW-0245">EGF-like domain</keyword>
<dbReference type="InterPro" id="IPR057073">
    <property type="entry name" value="EGF_integrin_2"/>
</dbReference>
<keyword evidence="5 14" id="KW-0812">Transmembrane</keyword>
<evidence type="ECO:0000256" key="2">
    <source>
        <dbReference type="ARBA" id="ARBA00007449"/>
    </source>
</evidence>
<feature type="compositionally biased region" description="Low complexity" evidence="15">
    <location>
        <begin position="1523"/>
        <end position="1538"/>
    </location>
</feature>
<dbReference type="InterPro" id="IPR033760">
    <property type="entry name" value="Integrin_beta_N"/>
</dbReference>
<name>A0AAJ7TRW9_PETMA</name>
<dbReference type="RefSeq" id="XP_032823003.1">
    <property type="nucleotide sequence ID" value="XM_032967112.1"/>
</dbReference>
<dbReference type="InterPro" id="IPR036465">
    <property type="entry name" value="vWFA_dom_sf"/>
</dbReference>
<evidence type="ECO:0000256" key="10">
    <source>
        <dbReference type="ARBA" id="ARBA00023037"/>
    </source>
</evidence>
<dbReference type="SUPFAM" id="SSF103575">
    <property type="entry name" value="Plexin repeat"/>
    <property type="match status" value="1"/>
</dbReference>
<dbReference type="InterPro" id="IPR003644">
    <property type="entry name" value="Calx_beta"/>
</dbReference>
<keyword evidence="12" id="KW-1015">Disulfide bond</keyword>
<dbReference type="InterPro" id="IPR013783">
    <property type="entry name" value="Ig-like_fold"/>
</dbReference>
<evidence type="ECO:0000256" key="12">
    <source>
        <dbReference type="ARBA" id="ARBA00023157"/>
    </source>
</evidence>
<evidence type="ECO:0000256" key="8">
    <source>
        <dbReference type="ARBA" id="ARBA00022837"/>
    </source>
</evidence>
<dbReference type="KEGG" id="pmrn:116949619"/>
<dbReference type="Gene3D" id="3.30.1680.10">
    <property type="entry name" value="ligand-binding face of the semaphorins, domain 2"/>
    <property type="match status" value="1"/>
</dbReference>
<dbReference type="InterPro" id="IPR013111">
    <property type="entry name" value="EGF_extracell"/>
</dbReference>
<dbReference type="FunFam" id="3.40.50.410:FF:000036">
    <property type="entry name" value="Integrin beta"/>
    <property type="match status" value="1"/>
</dbReference>
<keyword evidence="13" id="KW-0325">Glycoprotein</keyword>
<keyword evidence="10 14" id="KW-0401">Integrin</keyword>
<dbReference type="Proteomes" id="UP001318040">
    <property type="component" value="Chromosome 37"/>
</dbReference>
<dbReference type="SUPFAM" id="SSF141072">
    <property type="entry name" value="CalX-like"/>
    <property type="match status" value="2"/>
</dbReference>
<comment type="subcellular location">
    <subcellularLocation>
        <location evidence="1 14">Cell membrane</location>
        <topology evidence="1 14">Single-pass type I membrane protein</topology>
    </subcellularLocation>
</comment>
<dbReference type="Pfam" id="PF03160">
    <property type="entry name" value="Calx-beta"/>
    <property type="match status" value="1"/>
</dbReference>
<dbReference type="Pfam" id="PF07974">
    <property type="entry name" value="EGF_2"/>
    <property type="match status" value="1"/>
</dbReference>
<dbReference type="Gene3D" id="3.40.50.410">
    <property type="entry name" value="von Willebrand factor, type A domain"/>
    <property type="match status" value="1"/>
</dbReference>
<dbReference type="Gene3D" id="2.60.40.2030">
    <property type="match status" value="2"/>
</dbReference>
<dbReference type="InterPro" id="IPR002369">
    <property type="entry name" value="Integrin_bsu_VWA"/>
</dbReference>
<dbReference type="Gene3D" id="4.10.1240.30">
    <property type="match status" value="1"/>
</dbReference>
<dbReference type="GO" id="GO:0007229">
    <property type="term" value="P:integrin-mediated signaling pathway"/>
    <property type="evidence" value="ECO:0007669"/>
    <property type="project" value="UniProtKB-KW"/>
</dbReference>
<dbReference type="Gene3D" id="2.60.40.1510">
    <property type="entry name" value="ntegrin, alpha v. Chain A, domain 3"/>
    <property type="match status" value="1"/>
</dbReference>
<dbReference type="Gene3D" id="2.10.25.10">
    <property type="entry name" value="Laminin"/>
    <property type="match status" value="3"/>
</dbReference>
<dbReference type="InterPro" id="IPR012896">
    <property type="entry name" value="Integrin_bsu_tail"/>
</dbReference>
<dbReference type="InterPro" id="IPR036116">
    <property type="entry name" value="FN3_sf"/>
</dbReference>
<accession>A0AAJ7TRW9</accession>
<dbReference type="PANTHER" id="PTHR10082:SF42">
    <property type="entry name" value="INTEGRIN BETA-4"/>
    <property type="match status" value="1"/>
</dbReference>
<keyword evidence="3" id="KW-1003">Cell membrane</keyword>
<evidence type="ECO:0000256" key="11">
    <source>
        <dbReference type="ARBA" id="ARBA00023136"/>
    </source>
</evidence>
<dbReference type="GO" id="GO:0007160">
    <property type="term" value="P:cell-matrix adhesion"/>
    <property type="evidence" value="ECO:0007669"/>
    <property type="project" value="TreeGrafter"/>
</dbReference>
<dbReference type="SUPFAM" id="SSF49265">
    <property type="entry name" value="Fibronectin type III"/>
    <property type="match status" value="2"/>
</dbReference>
<dbReference type="PRINTS" id="PR01186">
    <property type="entry name" value="INTEGRINB"/>
</dbReference>
<evidence type="ECO:0000313" key="18">
    <source>
        <dbReference type="RefSeq" id="XP_032823003.1"/>
    </source>
</evidence>
<keyword evidence="9" id="KW-1133">Transmembrane helix</keyword>
<dbReference type="Gene3D" id="2.60.40.10">
    <property type="entry name" value="Immunoglobulins"/>
    <property type="match status" value="4"/>
</dbReference>
<keyword evidence="11" id="KW-0472">Membrane</keyword>